<proteinExistence type="predicted"/>
<evidence type="ECO:0000313" key="2">
    <source>
        <dbReference type="Proteomes" id="UP001055117"/>
    </source>
</evidence>
<name>A0ABQ4QJ15_9HYPH</name>
<comment type="caution">
    <text evidence="1">The sequence shown here is derived from an EMBL/GenBank/DDBJ whole genome shotgun (WGS) entry which is preliminary data.</text>
</comment>
<sequence>MPRRAASVTQADIARAIRAMQAAGLPVLRVIVRADGIAVETVADSSEASVPETERVADRDRVVIL</sequence>
<dbReference type="EMBL" id="BPQG01000038">
    <property type="protein sequence ID" value="GJD44827.1"/>
    <property type="molecule type" value="Genomic_DNA"/>
</dbReference>
<dbReference type="Proteomes" id="UP001055117">
    <property type="component" value="Unassembled WGS sequence"/>
</dbReference>
<accession>A0ABQ4QJ15</accession>
<gene>
    <name evidence="1" type="ORF">AFCDBAGC_2696</name>
</gene>
<keyword evidence="2" id="KW-1185">Reference proteome</keyword>
<organism evidence="1 2">
    <name type="scientific">Methylobacterium cerastii</name>
    <dbReference type="NCBI Taxonomy" id="932741"/>
    <lineage>
        <taxon>Bacteria</taxon>
        <taxon>Pseudomonadati</taxon>
        <taxon>Pseudomonadota</taxon>
        <taxon>Alphaproteobacteria</taxon>
        <taxon>Hyphomicrobiales</taxon>
        <taxon>Methylobacteriaceae</taxon>
        <taxon>Methylobacterium</taxon>
    </lineage>
</organism>
<dbReference type="RefSeq" id="WP_238272308.1">
    <property type="nucleotide sequence ID" value="NZ_BPQG01000038.1"/>
</dbReference>
<reference evidence="1 2" key="1">
    <citation type="journal article" date="2021" name="Front. Microbiol.">
        <title>Comprehensive Comparative Genomics and Phenotyping of Methylobacterium Species.</title>
        <authorList>
            <person name="Alessa O."/>
            <person name="Ogura Y."/>
            <person name="Fujitani Y."/>
            <person name="Takami H."/>
            <person name="Hayashi T."/>
            <person name="Sahin N."/>
            <person name="Tani A."/>
        </authorList>
    </citation>
    <scope>NUCLEOTIDE SEQUENCE [LARGE SCALE GENOMIC DNA]</scope>
    <source>
        <strain evidence="1 2">DSM 23679</strain>
    </source>
</reference>
<evidence type="ECO:0000313" key="1">
    <source>
        <dbReference type="EMBL" id="GJD44827.1"/>
    </source>
</evidence>
<protein>
    <recommendedName>
        <fullName evidence="3">CBS domain-containing protein</fullName>
    </recommendedName>
</protein>
<evidence type="ECO:0008006" key="3">
    <source>
        <dbReference type="Google" id="ProtNLM"/>
    </source>
</evidence>